<name>A0A1A8ZHQ3_9ACTN</name>
<dbReference type="EMBL" id="LT594323">
    <property type="protein sequence ID" value="SBT43372.1"/>
    <property type="molecule type" value="Genomic_DNA"/>
</dbReference>
<feature type="compositionally biased region" description="Polar residues" evidence="1">
    <location>
        <begin position="148"/>
        <end position="158"/>
    </location>
</feature>
<protein>
    <submittedName>
        <fullName evidence="2">Uncharacterized protein</fullName>
    </submittedName>
</protein>
<dbReference type="STRING" id="261654.GA0070611_2297"/>
<evidence type="ECO:0000313" key="3">
    <source>
        <dbReference type="Proteomes" id="UP000199385"/>
    </source>
</evidence>
<gene>
    <name evidence="2" type="ORF">GA0070611_2297</name>
</gene>
<dbReference type="Proteomes" id="UP000199385">
    <property type="component" value="Chromosome I"/>
</dbReference>
<reference evidence="3" key="1">
    <citation type="submission" date="2016-06" db="EMBL/GenBank/DDBJ databases">
        <authorList>
            <person name="Varghese N."/>
            <person name="Submissions Spin"/>
        </authorList>
    </citation>
    <scope>NUCLEOTIDE SEQUENCE [LARGE SCALE GENOMIC DNA]</scope>
    <source>
        <strain evidence="3">DSM 44815</strain>
    </source>
</reference>
<evidence type="ECO:0000313" key="2">
    <source>
        <dbReference type="EMBL" id="SBT43372.1"/>
    </source>
</evidence>
<feature type="compositionally biased region" description="Low complexity" evidence="1">
    <location>
        <begin position="20"/>
        <end position="30"/>
    </location>
</feature>
<feature type="compositionally biased region" description="Low complexity" evidence="1">
    <location>
        <begin position="38"/>
        <end position="54"/>
    </location>
</feature>
<feature type="region of interest" description="Disordered" evidence="1">
    <location>
        <begin position="1"/>
        <end position="100"/>
    </location>
</feature>
<proteinExistence type="predicted"/>
<feature type="compositionally biased region" description="Low complexity" evidence="1">
    <location>
        <begin position="82"/>
        <end position="95"/>
    </location>
</feature>
<organism evidence="2 3">
    <name type="scientific">Micromonospora auratinigra</name>
    <dbReference type="NCBI Taxonomy" id="261654"/>
    <lineage>
        <taxon>Bacteria</taxon>
        <taxon>Bacillati</taxon>
        <taxon>Actinomycetota</taxon>
        <taxon>Actinomycetes</taxon>
        <taxon>Micromonosporales</taxon>
        <taxon>Micromonosporaceae</taxon>
        <taxon>Micromonospora</taxon>
    </lineage>
</organism>
<accession>A0A1A8ZHQ3</accession>
<feature type="region of interest" description="Disordered" evidence="1">
    <location>
        <begin position="146"/>
        <end position="169"/>
    </location>
</feature>
<sequence length="169" mass="16787">MISWVTPASPPVRRTETGSATGRAGEVAGEAAGGGEAAGDPGAAEPGTEGPPGAVDGASELTGNVLGTASGEVGSGVDVQPATGSARPRTTATSSARRHRAVAMRLTISAGRSPRRTRRGGAAQETAAFTSSVTCFCTAGLQARSAYATGQKSPSSRVAGSWKPSVEYR</sequence>
<evidence type="ECO:0000256" key="1">
    <source>
        <dbReference type="SAM" id="MobiDB-lite"/>
    </source>
</evidence>
<keyword evidence="3" id="KW-1185">Reference proteome</keyword>
<dbReference type="AlphaFoldDB" id="A0A1A8ZHQ3"/>